<organism evidence="2 3">
    <name type="scientific">Pararhodobacter marinus</name>
    <dbReference type="NCBI Taxonomy" id="2184063"/>
    <lineage>
        <taxon>Bacteria</taxon>
        <taxon>Pseudomonadati</taxon>
        <taxon>Pseudomonadota</taxon>
        <taxon>Alphaproteobacteria</taxon>
        <taxon>Rhodobacterales</taxon>
        <taxon>Paracoccaceae</taxon>
        <taxon>Pararhodobacter</taxon>
    </lineage>
</organism>
<dbReference type="GO" id="GO:0004252">
    <property type="term" value="F:serine-type endopeptidase activity"/>
    <property type="evidence" value="ECO:0007669"/>
    <property type="project" value="InterPro"/>
</dbReference>
<dbReference type="Proteomes" id="UP000244940">
    <property type="component" value="Unassembled WGS sequence"/>
</dbReference>
<evidence type="ECO:0008006" key="4">
    <source>
        <dbReference type="Google" id="ProtNLM"/>
    </source>
</evidence>
<gene>
    <name evidence="2" type="ORF">C4N9_05165</name>
</gene>
<reference evidence="2 3" key="1">
    <citation type="submission" date="2018-05" db="EMBL/GenBank/DDBJ databases">
        <title>Pararhodobacter marina sp. nov., isolated from deep-sea water of the Indian Ocean.</title>
        <authorList>
            <person name="Lai Q.Sr."/>
            <person name="Liu X."/>
            <person name="Shao Z."/>
        </authorList>
    </citation>
    <scope>NUCLEOTIDE SEQUENCE [LARGE SCALE GENOMIC DNA]</scope>
    <source>
        <strain evidence="2 3">CIC4N-9</strain>
    </source>
</reference>
<dbReference type="InterPro" id="IPR050966">
    <property type="entry name" value="Glutamyl_endopeptidase"/>
</dbReference>
<comment type="caution">
    <text evidence="2">The sequence shown here is derived from an EMBL/GenBank/DDBJ whole genome shotgun (WGS) entry which is preliminary data.</text>
</comment>
<dbReference type="SUPFAM" id="SSF50494">
    <property type="entry name" value="Trypsin-like serine proteases"/>
    <property type="match status" value="1"/>
</dbReference>
<evidence type="ECO:0000313" key="2">
    <source>
        <dbReference type="EMBL" id="PWE30096.1"/>
    </source>
</evidence>
<proteinExistence type="predicted"/>
<dbReference type="PROSITE" id="PS00134">
    <property type="entry name" value="TRYPSIN_HIS"/>
    <property type="match status" value="1"/>
</dbReference>
<keyword evidence="1" id="KW-0732">Signal</keyword>
<dbReference type="Gene3D" id="2.40.10.10">
    <property type="entry name" value="Trypsin-like serine proteases"/>
    <property type="match status" value="2"/>
</dbReference>
<keyword evidence="3" id="KW-1185">Reference proteome</keyword>
<dbReference type="AlphaFoldDB" id="A0A2U2CDY7"/>
<dbReference type="InterPro" id="IPR018114">
    <property type="entry name" value="TRYPSIN_HIS"/>
</dbReference>
<evidence type="ECO:0000313" key="3">
    <source>
        <dbReference type="Proteomes" id="UP000244940"/>
    </source>
</evidence>
<dbReference type="InterPro" id="IPR009003">
    <property type="entry name" value="Peptidase_S1_PA"/>
</dbReference>
<dbReference type="InterPro" id="IPR043504">
    <property type="entry name" value="Peptidase_S1_PA_chymotrypsin"/>
</dbReference>
<dbReference type="PANTHER" id="PTHR15462">
    <property type="entry name" value="SERINE PROTEASE"/>
    <property type="match status" value="1"/>
</dbReference>
<sequence length="387" mass="42139">MASPEQPMMRTTMSQAQMAEIMAIAQPADQVFAADRAAPTGRTMRAATAAPLADPMIAEGFAGLPTRMMVDESALRELQAEADAAVAASGGMSTDDAGIGNADTIYHYSDALVPPQYFQWPYRSIGKYYFQASDSSWYSCSASLIHRAIIVTAGHCVFDGGRNNQSGWNLQGFFVPGYNANNGNSHLYGVCDIRMMYTTWGWYSEGDLNGGYDVALAVCGRLRDARYAQNYNGYLPGGRLGYLGFCYMNCARNYFHLTQFGYPSNLYDGDVMTSGAHLSVIGQPLPPQPSLNGVDFVYGSSHSSGTSGGPHIANVGYMQEDPAIATYYSNRNVVFAVSSWGYTNRSIRISGASPLSGYNNTNWFRAMFNRACAQSRTYYGAWSCTNI</sequence>
<protein>
    <recommendedName>
        <fullName evidence="4">Peptidase S1 domain-containing protein</fullName>
    </recommendedName>
</protein>
<evidence type="ECO:0000256" key="1">
    <source>
        <dbReference type="ARBA" id="ARBA00022729"/>
    </source>
</evidence>
<dbReference type="GO" id="GO:0006508">
    <property type="term" value="P:proteolysis"/>
    <property type="evidence" value="ECO:0007669"/>
    <property type="project" value="InterPro"/>
</dbReference>
<dbReference type="PANTHER" id="PTHR15462:SF8">
    <property type="entry name" value="SERINE PROTEASE"/>
    <property type="match status" value="1"/>
</dbReference>
<dbReference type="EMBL" id="QEYD01000003">
    <property type="protein sequence ID" value="PWE30096.1"/>
    <property type="molecule type" value="Genomic_DNA"/>
</dbReference>
<accession>A0A2U2CDY7</accession>
<name>A0A2U2CDY7_9RHOB</name>